<keyword evidence="4" id="KW-1185">Reference proteome</keyword>
<dbReference type="STRING" id="1043002.A0A074X6V1"/>
<dbReference type="GO" id="GO:0005634">
    <property type="term" value="C:nucleus"/>
    <property type="evidence" value="ECO:0007669"/>
    <property type="project" value="UniProtKB-SubCell"/>
</dbReference>
<comment type="subcellular location">
    <subcellularLocation>
        <location evidence="1">Nucleus</location>
    </subcellularLocation>
</comment>
<dbReference type="PANTHER" id="PTHR37534:SF25">
    <property type="entry name" value="ZN(II)2CYS6 TRANSCRIPTION FACTOR (EUROFUNG)"/>
    <property type="match status" value="1"/>
</dbReference>
<dbReference type="EMBL" id="KL584993">
    <property type="protein sequence ID" value="KEQ81230.1"/>
    <property type="molecule type" value="Genomic_DNA"/>
</dbReference>
<evidence type="ECO:0008006" key="5">
    <source>
        <dbReference type="Google" id="ProtNLM"/>
    </source>
</evidence>
<dbReference type="Proteomes" id="UP000030706">
    <property type="component" value="Unassembled WGS sequence"/>
</dbReference>
<protein>
    <recommendedName>
        <fullName evidence="5">Transcription factor domain-containing protein</fullName>
    </recommendedName>
</protein>
<dbReference type="GO" id="GO:0003700">
    <property type="term" value="F:DNA-binding transcription factor activity"/>
    <property type="evidence" value="ECO:0007669"/>
    <property type="project" value="TreeGrafter"/>
</dbReference>
<evidence type="ECO:0000313" key="4">
    <source>
        <dbReference type="Proteomes" id="UP000030706"/>
    </source>
</evidence>
<dbReference type="OrthoDB" id="4525710at2759"/>
<dbReference type="GO" id="GO:0045944">
    <property type="term" value="P:positive regulation of transcription by RNA polymerase II"/>
    <property type="evidence" value="ECO:0007669"/>
    <property type="project" value="TreeGrafter"/>
</dbReference>
<organism evidence="3 4">
    <name type="scientific">Aureobasidium pullulans EXF-150</name>
    <dbReference type="NCBI Taxonomy" id="1043002"/>
    <lineage>
        <taxon>Eukaryota</taxon>
        <taxon>Fungi</taxon>
        <taxon>Dikarya</taxon>
        <taxon>Ascomycota</taxon>
        <taxon>Pezizomycotina</taxon>
        <taxon>Dothideomycetes</taxon>
        <taxon>Dothideomycetidae</taxon>
        <taxon>Dothideales</taxon>
        <taxon>Saccotheciaceae</taxon>
        <taxon>Aureobasidium</taxon>
    </lineage>
</organism>
<keyword evidence="2" id="KW-0539">Nucleus</keyword>
<proteinExistence type="predicted"/>
<dbReference type="GO" id="GO:0000976">
    <property type="term" value="F:transcription cis-regulatory region binding"/>
    <property type="evidence" value="ECO:0007669"/>
    <property type="project" value="TreeGrafter"/>
</dbReference>
<dbReference type="Pfam" id="PF11951">
    <property type="entry name" value="Fungal_trans_2"/>
    <property type="match status" value="1"/>
</dbReference>
<name>A0A074X6V1_AURPU</name>
<sequence>MPAMPESRTWQFDQCKATTIAGQRTDLLYEYDQPWLPTSSMNLCFLREDVNSMIDDDESYHEHFEERHYQANSPSHASPDSEKCSSIAEPLHTAIEFFTVKHIDLLAARVKLKQEKDGLLESALVDKILLTCSSIPVAETSYQDTNDHPPCCAIFPEFFTQDVTYREVLLIQHFVDKISPWLDVCDDAPRFASEVPSRAVQSPILLFSVLAASSRHQALEEDELQEASDYYCKCLELVVQALFQPVSCFDENLLVAIVLLRFYELFSFQAESSLNLDGIACLLSATPMFSNLGGLAEAASWIGLGQDLLVAQTNKQVPKYPLENYDRTSAIGRSDAGSAASRIILLLAKVMRRVFSTGSEPHKDSWNYLESSIEDWNDSKGFQPLFQQDARAANKAFPIVSMISAPQVIALQYYHTCQVYLRLYNPNSNIAQQDAIGPMYSVIGLARSNAWVEDANFVACYILRACGHCITNPEQRDQAISFLDYVKDAVGYDTQGIVDMLQSRWTTMDRFIE</sequence>
<dbReference type="HOGENOM" id="CLU_008719_1_2_1"/>
<dbReference type="InterPro" id="IPR021858">
    <property type="entry name" value="Fun_TF"/>
</dbReference>
<reference evidence="3 4" key="1">
    <citation type="journal article" date="2014" name="BMC Genomics">
        <title>Genome sequencing of four Aureobasidium pullulans varieties: biotechnological potential, stress tolerance, and description of new species.</title>
        <authorList>
            <person name="Gostin Ar C."/>
            <person name="Ohm R.A."/>
            <person name="Kogej T."/>
            <person name="Sonjak S."/>
            <person name="Turk M."/>
            <person name="Zajc J."/>
            <person name="Zalar P."/>
            <person name="Grube M."/>
            <person name="Sun H."/>
            <person name="Han J."/>
            <person name="Sharma A."/>
            <person name="Chiniquy J."/>
            <person name="Ngan C.Y."/>
            <person name="Lipzen A."/>
            <person name="Barry K."/>
            <person name="Grigoriev I.V."/>
            <person name="Gunde-Cimerman N."/>
        </authorList>
    </citation>
    <scope>NUCLEOTIDE SEQUENCE [LARGE SCALE GENOMIC DNA]</scope>
    <source>
        <strain evidence="3 4">EXF-150</strain>
    </source>
</reference>
<accession>A0A074X6V1</accession>
<evidence type="ECO:0000256" key="2">
    <source>
        <dbReference type="ARBA" id="ARBA00023242"/>
    </source>
</evidence>
<dbReference type="CDD" id="cd12148">
    <property type="entry name" value="fungal_TF_MHR"/>
    <property type="match status" value="1"/>
</dbReference>
<evidence type="ECO:0000313" key="3">
    <source>
        <dbReference type="EMBL" id="KEQ81230.1"/>
    </source>
</evidence>
<dbReference type="GeneID" id="40745382"/>
<dbReference type="RefSeq" id="XP_029757417.1">
    <property type="nucleotide sequence ID" value="XM_029903076.1"/>
</dbReference>
<evidence type="ECO:0000256" key="1">
    <source>
        <dbReference type="ARBA" id="ARBA00004123"/>
    </source>
</evidence>
<dbReference type="PANTHER" id="PTHR37534">
    <property type="entry name" value="TRANSCRIPTIONAL ACTIVATOR PROTEIN UGA3"/>
    <property type="match status" value="1"/>
</dbReference>
<dbReference type="AlphaFoldDB" id="A0A074X6V1"/>
<gene>
    <name evidence="3" type="ORF">M438DRAFT_325000</name>
</gene>